<comment type="subunit">
    <text evidence="3 10">Homodimer.</text>
</comment>
<evidence type="ECO:0000256" key="10">
    <source>
        <dbReference type="HAMAP-Rule" id="MF_01151"/>
    </source>
</evidence>
<evidence type="ECO:0000256" key="12">
    <source>
        <dbReference type="RuleBase" id="RU004478"/>
    </source>
</evidence>
<dbReference type="CDD" id="cd00446">
    <property type="entry name" value="GrpE"/>
    <property type="match status" value="1"/>
</dbReference>
<gene>
    <name evidence="10" type="primary">grpE</name>
    <name evidence="14" type="ORF">PM10SUCC1_11930</name>
</gene>
<dbReference type="Gene3D" id="2.30.22.10">
    <property type="entry name" value="Head domain of nucleotide exchange factor GrpE"/>
    <property type="match status" value="1"/>
</dbReference>
<proteinExistence type="inferred from homology"/>
<comment type="function">
    <text evidence="7 10 11">Participates actively in the response to hyperosmotic and heat shock by preventing the aggregation of stress-denatured proteins, in association with DnaK and GrpE. It is the nucleotide exchange factor for DnaK and may function as a thermosensor. Unfolded proteins bind initially to DnaJ; upon interaction with the DnaJ-bound protein, DnaK hydrolyzes its bound ATP, resulting in the formation of a stable complex. GrpE releases ADP from DnaK; ATP binding to DnaK triggers the release of the substrate protein, thus completing the reaction cycle. Several rounds of ATP-dependent interactions between DnaJ, DnaK and GrpE are required for fully efficient folding.</text>
</comment>
<evidence type="ECO:0000256" key="9">
    <source>
        <dbReference type="ARBA" id="ARBA00076414"/>
    </source>
</evidence>
<dbReference type="Gene3D" id="3.90.20.20">
    <property type="match status" value="1"/>
</dbReference>
<dbReference type="PANTHER" id="PTHR21237">
    <property type="entry name" value="GRPE PROTEIN"/>
    <property type="match status" value="1"/>
</dbReference>
<evidence type="ECO:0000256" key="13">
    <source>
        <dbReference type="SAM" id="MobiDB-lite"/>
    </source>
</evidence>
<dbReference type="InterPro" id="IPR009012">
    <property type="entry name" value="GrpE_head"/>
</dbReference>
<dbReference type="SUPFAM" id="SSF58014">
    <property type="entry name" value="Coiled-coil domain of nucleotide exchange factor GrpE"/>
    <property type="match status" value="1"/>
</dbReference>
<comment type="subcellular location">
    <subcellularLocation>
        <location evidence="1 10">Cytoplasm</location>
    </subcellularLocation>
</comment>
<evidence type="ECO:0000256" key="1">
    <source>
        <dbReference type="ARBA" id="ARBA00004496"/>
    </source>
</evidence>
<dbReference type="GO" id="GO:0051082">
    <property type="term" value="F:unfolded protein binding"/>
    <property type="evidence" value="ECO:0007669"/>
    <property type="project" value="TreeGrafter"/>
</dbReference>
<dbReference type="GO" id="GO:0042803">
    <property type="term" value="F:protein homodimerization activity"/>
    <property type="evidence" value="ECO:0007669"/>
    <property type="project" value="InterPro"/>
</dbReference>
<evidence type="ECO:0000256" key="4">
    <source>
        <dbReference type="ARBA" id="ARBA00022490"/>
    </source>
</evidence>
<dbReference type="RefSeq" id="WP_281834322.1">
    <property type="nucleotide sequence ID" value="NZ_BSDY01000004.1"/>
</dbReference>
<name>A0A9W6GKS3_9FUSO</name>
<dbReference type="InterPro" id="IPR000740">
    <property type="entry name" value="GrpE"/>
</dbReference>
<dbReference type="HAMAP" id="MF_01151">
    <property type="entry name" value="GrpE"/>
    <property type="match status" value="1"/>
</dbReference>
<comment type="caution">
    <text evidence="14">The sequence shown here is derived from an EMBL/GenBank/DDBJ whole genome shotgun (WGS) entry which is preliminary data.</text>
</comment>
<evidence type="ECO:0000256" key="3">
    <source>
        <dbReference type="ARBA" id="ARBA00011738"/>
    </source>
</evidence>
<evidence type="ECO:0000256" key="5">
    <source>
        <dbReference type="ARBA" id="ARBA00023016"/>
    </source>
</evidence>
<protein>
    <recommendedName>
        <fullName evidence="8 10">Protein GrpE</fullName>
    </recommendedName>
    <alternativeName>
        <fullName evidence="9 10">HSP-70 cofactor</fullName>
    </alternativeName>
</protein>
<reference evidence="14" key="1">
    <citation type="submission" date="2022-12" db="EMBL/GenBank/DDBJ databases">
        <title>Reference genome sequencing for broad-spectrum identification of bacterial and archaeal isolates by mass spectrometry.</title>
        <authorList>
            <person name="Sekiguchi Y."/>
            <person name="Tourlousse D.M."/>
        </authorList>
    </citation>
    <scope>NUCLEOTIDE SEQUENCE</scope>
    <source>
        <strain evidence="14">10succ1</strain>
    </source>
</reference>
<comment type="similarity">
    <text evidence="2 10 12">Belongs to the GrpE family.</text>
</comment>
<evidence type="ECO:0000313" key="15">
    <source>
        <dbReference type="Proteomes" id="UP001144471"/>
    </source>
</evidence>
<dbReference type="AlphaFoldDB" id="A0A9W6GKS3"/>
<feature type="compositionally biased region" description="Acidic residues" evidence="13">
    <location>
        <begin position="25"/>
        <end position="40"/>
    </location>
</feature>
<evidence type="ECO:0000313" key="14">
    <source>
        <dbReference type="EMBL" id="GLI55679.1"/>
    </source>
</evidence>
<dbReference type="PANTHER" id="PTHR21237:SF23">
    <property type="entry name" value="GRPE PROTEIN HOMOLOG, MITOCHONDRIAL"/>
    <property type="match status" value="1"/>
</dbReference>
<keyword evidence="5 10" id="KW-0346">Stress response</keyword>
<dbReference type="FunFam" id="2.30.22.10:FF:000001">
    <property type="entry name" value="Protein GrpE"/>
    <property type="match status" value="1"/>
</dbReference>
<dbReference type="PROSITE" id="PS01071">
    <property type="entry name" value="GRPE"/>
    <property type="match status" value="1"/>
</dbReference>
<dbReference type="GO" id="GO:0006457">
    <property type="term" value="P:protein folding"/>
    <property type="evidence" value="ECO:0007669"/>
    <property type="project" value="InterPro"/>
</dbReference>
<sequence length="191" mass="21840">MSKEMKRKAEEAKRKHDEAAKHENPEEEAAEAEEVVEESLEDKIDKIEAEVEEWKQAYLRKQADFQNFTKRKENELADLRKYAAEKVILKVVEAVDNLERGVAASAETKDFDSLVKGVEMTLNQMHGIMNAEGVEAIPADMGTKYDPYVHQAVMTEASEEVENDHIVMELQKGYKLKDKVIRPSMVKVCKK</sequence>
<accession>A0A9W6GKS3</accession>
<dbReference type="Proteomes" id="UP001144471">
    <property type="component" value="Unassembled WGS sequence"/>
</dbReference>
<dbReference type="GO" id="GO:0000774">
    <property type="term" value="F:adenyl-nucleotide exchange factor activity"/>
    <property type="evidence" value="ECO:0007669"/>
    <property type="project" value="InterPro"/>
</dbReference>
<dbReference type="PRINTS" id="PR00773">
    <property type="entry name" value="GRPEPROTEIN"/>
</dbReference>
<dbReference type="NCBIfam" id="NF010738">
    <property type="entry name" value="PRK14140.1"/>
    <property type="match status" value="1"/>
</dbReference>
<dbReference type="EMBL" id="BSDY01000004">
    <property type="protein sequence ID" value="GLI55679.1"/>
    <property type="molecule type" value="Genomic_DNA"/>
</dbReference>
<dbReference type="Pfam" id="PF01025">
    <property type="entry name" value="GrpE"/>
    <property type="match status" value="1"/>
</dbReference>
<dbReference type="GO" id="GO:0005737">
    <property type="term" value="C:cytoplasm"/>
    <property type="evidence" value="ECO:0007669"/>
    <property type="project" value="UniProtKB-SubCell"/>
</dbReference>
<dbReference type="SUPFAM" id="SSF51064">
    <property type="entry name" value="Head domain of nucleotide exchange factor GrpE"/>
    <property type="match status" value="1"/>
</dbReference>
<keyword evidence="15" id="KW-1185">Reference proteome</keyword>
<organism evidence="14 15">
    <name type="scientific">Propionigenium maris DSM 9537</name>
    <dbReference type="NCBI Taxonomy" id="1123000"/>
    <lineage>
        <taxon>Bacteria</taxon>
        <taxon>Fusobacteriati</taxon>
        <taxon>Fusobacteriota</taxon>
        <taxon>Fusobacteriia</taxon>
        <taxon>Fusobacteriales</taxon>
        <taxon>Fusobacteriaceae</taxon>
        <taxon>Propionigenium</taxon>
    </lineage>
</organism>
<feature type="region of interest" description="Disordered" evidence="13">
    <location>
        <begin position="1"/>
        <end position="41"/>
    </location>
</feature>
<evidence type="ECO:0000256" key="11">
    <source>
        <dbReference type="RuleBase" id="RU000639"/>
    </source>
</evidence>
<evidence type="ECO:0000256" key="2">
    <source>
        <dbReference type="ARBA" id="ARBA00009054"/>
    </source>
</evidence>
<keyword evidence="4 10" id="KW-0963">Cytoplasm</keyword>
<dbReference type="GO" id="GO:0051087">
    <property type="term" value="F:protein-folding chaperone binding"/>
    <property type="evidence" value="ECO:0007669"/>
    <property type="project" value="InterPro"/>
</dbReference>
<dbReference type="InterPro" id="IPR013805">
    <property type="entry name" value="GrpE_CC"/>
</dbReference>
<feature type="compositionally biased region" description="Basic and acidic residues" evidence="13">
    <location>
        <begin position="1"/>
        <end position="24"/>
    </location>
</feature>
<evidence type="ECO:0000256" key="7">
    <source>
        <dbReference type="ARBA" id="ARBA00053401"/>
    </source>
</evidence>
<keyword evidence="6 10" id="KW-0143">Chaperone</keyword>
<evidence type="ECO:0000256" key="8">
    <source>
        <dbReference type="ARBA" id="ARBA00072274"/>
    </source>
</evidence>
<evidence type="ECO:0000256" key="6">
    <source>
        <dbReference type="ARBA" id="ARBA00023186"/>
    </source>
</evidence>